<name>A0A6I4W681_9BACL</name>
<feature type="domain" description="DJ-1/PfpI" evidence="1">
    <location>
        <begin position="6"/>
        <end position="178"/>
    </location>
</feature>
<accession>A0A6I4W681</accession>
<dbReference type="InterPro" id="IPR002818">
    <property type="entry name" value="DJ-1/PfpI"/>
</dbReference>
<reference evidence="2 3" key="1">
    <citation type="submission" date="2019-12" db="EMBL/GenBank/DDBJ databases">
        <title>Whole-genome analyses of novel actinobacteria.</title>
        <authorList>
            <person name="Sahin N."/>
            <person name="Saygin H."/>
        </authorList>
    </citation>
    <scope>NUCLEOTIDE SEQUENCE [LARGE SCALE GENOMIC DNA]</scope>
    <source>
        <strain evidence="2 3">KC615</strain>
    </source>
</reference>
<evidence type="ECO:0000313" key="3">
    <source>
        <dbReference type="Proteomes" id="UP000430692"/>
    </source>
</evidence>
<dbReference type="Gene3D" id="3.40.50.880">
    <property type="match status" value="1"/>
</dbReference>
<dbReference type="SUPFAM" id="SSF52317">
    <property type="entry name" value="Class I glutamine amidotransferase-like"/>
    <property type="match status" value="1"/>
</dbReference>
<dbReference type="AlphaFoldDB" id="A0A6I4W681"/>
<keyword evidence="3" id="KW-1185">Reference proteome</keyword>
<organism evidence="2 3">
    <name type="scientific">Shimazuella alba</name>
    <dbReference type="NCBI Taxonomy" id="2690964"/>
    <lineage>
        <taxon>Bacteria</taxon>
        <taxon>Bacillati</taxon>
        <taxon>Bacillota</taxon>
        <taxon>Bacilli</taxon>
        <taxon>Bacillales</taxon>
        <taxon>Thermoactinomycetaceae</taxon>
        <taxon>Shimazuella</taxon>
    </lineage>
</organism>
<evidence type="ECO:0000259" key="1">
    <source>
        <dbReference type="Pfam" id="PF01965"/>
    </source>
</evidence>
<dbReference type="RefSeq" id="WP_160803171.1">
    <property type="nucleotide sequence ID" value="NZ_WUUL01000019.1"/>
</dbReference>
<dbReference type="EMBL" id="WUUL01000019">
    <property type="protein sequence ID" value="MXQ55822.1"/>
    <property type="molecule type" value="Genomic_DNA"/>
</dbReference>
<dbReference type="CDD" id="cd03139">
    <property type="entry name" value="GATase1_PfpI_2"/>
    <property type="match status" value="1"/>
</dbReference>
<dbReference type="PANTHER" id="PTHR43130:SF14">
    <property type="entry name" value="DJ-1_PFPI DOMAIN-CONTAINING PROTEIN"/>
    <property type="match status" value="1"/>
</dbReference>
<comment type="caution">
    <text evidence="2">The sequence shown here is derived from an EMBL/GenBank/DDBJ whole genome shotgun (WGS) entry which is preliminary data.</text>
</comment>
<dbReference type="GO" id="GO:0006355">
    <property type="term" value="P:regulation of DNA-templated transcription"/>
    <property type="evidence" value="ECO:0007669"/>
    <property type="project" value="TreeGrafter"/>
</dbReference>
<proteinExistence type="predicted"/>
<dbReference type="InterPro" id="IPR029062">
    <property type="entry name" value="Class_I_gatase-like"/>
</dbReference>
<sequence>MKTLDVGIFLFEDVEVLDFAGPFEVFSVTEFNQVQNSRKKPFQVTTFSEKGQIILARNGLKIQPDYSFHSAPHFDIIIIPGGPGTLKEFKNKKVMEWISKRIKSVQIMASVCTGVFLLAEAGLLVGKRATTHWASLKELESRFPETTVVQNVKFVDEDNILTAAGVSAGINMSLHIVKRLLDIEVAKTTAKLMEYDIHF</sequence>
<dbReference type="InterPro" id="IPR052158">
    <property type="entry name" value="INH-QAR"/>
</dbReference>
<protein>
    <submittedName>
        <fullName evidence="2">DJ-1/PfpI family protein</fullName>
    </submittedName>
</protein>
<dbReference type="Pfam" id="PF01965">
    <property type="entry name" value="DJ-1_PfpI"/>
    <property type="match status" value="1"/>
</dbReference>
<dbReference type="PANTHER" id="PTHR43130">
    <property type="entry name" value="ARAC-FAMILY TRANSCRIPTIONAL REGULATOR"/>
    <property type="match status" value="1"/>
</dbReference>
<gene>
    <name evidence="2" type="ORF">GSM42_19255</name>
</gene>
<dbReference type="Proteomes" id="UP000430692">
    <property type="component" value="Unassembled WGS sequence"/>
</dbReference>
<evidence type="ECO:0000313" key="2">
    <source>
        <dbReference type="EMBL" id="MXQ55822.1"/>
    </source>
</evidence>